<dbReference type="InterPro" id="IPR036291">
    <property type="entry name" value="NAD(P)-bd_dom_sf"/>
</dbReference>
<dbReference type="Pfam" id="PF13561">
    <property type="entry name" value="adh_short_C2"/>
    <property type="match status" value="1"/>
</dbReference>
<evidence type="ECO:0000313" key="3">
    <source>
        <dbReference type="EMBL" id="MCJ2186778.1"/>
    </source>
</evidence>
<dbReference type="Pfam" id="PF00106">
    <property type="entry name" value="adh_short"/>
    <property type="match status" value="1"/>
</dbReference>
<dbReference type="EMBL" id="JALHLG010000007">
    <property type="protein sequence ID" value="MCJ2186778.1"/>
    <property type="molecule type" value="Genomic_DNA"/>
</dbReference>
<evidence type="ECO:0000256" key="1">
    <source>
        <dbReference type="ARBA" id="ARBA00006484"/>
    </source>
</evidence>
<reference evidence="3 4" key="1">
    <citation type="submission" date="2022-04" db="EMBL/GenBank/DDBJ databases">
        <title>Identification of a novel bacterium isolated from mangrove sediments.</title>
        <authorList>
            <person name="Pan X."/>
        </authorList>
    </citation>
    <scope>NUCLEOTIDE SEQUENCE [LARGE SCALE GENOMIC DNA]</scope>
    <source>
        <strain evidence="3 4">B2638</strain>
    </source>
</reference>
<dbReference type="RefSeq" id="WP_243919554.1">
    <property type="nucleotide sequence ID" value="NZ_JALHLG010000007.1"/>
</dbReference>
<evidence type="ECO:0000313" key="4">
    <source>
        <dbReference type="Proteomes" id="UP001202281"/>
    </source>
</evidence>
<comment type="similarity">
    <text evidence="1">Belongs to the short-chain dehydrogenases/reductases (SDR) family.</text>
</comment>
<comment type="caution">
    <text evidence="3">The sequence shown here is derived from an EMBL/GenBank/DDBJ whole genome shotgun (WGS) entry which is preliminary data.</text>
</comment>
<dbReference type="Proteomes" id="UP001202281">
    <property type="component" value="Unassembled WGS sequence"/>
</dbReference>
<accession>A0ABT0BP00</accession>
<dbReference type="InterPro" id="IPR002347">
    <property type="entry name" value="SDR_fam"/>
</dbReference>
<dbReference type="PANTHER" id="PTHR43477">
    <property type="entry name" value="DIHYDROANTICAPSIN 7-DEHYDROGENASE"/>
    <property type="match status" value="1"/>
</dbReference>
<dbReference type="SUPFAM" id="SSF51735">
    <property type="entry name" value="NAD(P)-binding Rossmann-fold domains"/>
    <property type="match status" value="1"/>
</dbReference>
<proteinExistence type="inferred from homology"/>
<name>A0ABT0BP00_9SPHN</name>
<dbReference type="InterPro" id="IPR051122">
    <property type="entry name" value="SDR_DHRS6-like"/>
</dbReference>
<dbReference type="PRINTS" id="PR00081">
    <property type="entry name" value="GDHRDH"/>
</dbReference>
<dbReference type="Gene3D" id="3.40.50.720">
    <property type="entry name" value="NAD(P)-binding Rossmann-like Domain"/>
    <property type="match status" value="1"/>
</dbReference>
<organism evidence="3 4">
    <name type="scientific">Novosphingobium beihaiensis</name>
    <dbReference type="NCBI Taxonomy" id="2930389"/>
    <lineage>
        <taxon>Bacteria</taxon>
        <taxon>Pseudomonadati</taxon>
        <taxon>Pseudomonadota</taxon>
        <taxon>Alphaproteobacteria</taxon>
        <taxon>Sphingomonadales</taxon>
        <taxon>Sphingomonadaceae</taxon>
        <taxon>Novosphingobium</taxon>
    </lineage>
</organism>
<gene>
    <name evidence="3" type="ORF">MTR66_08130</name>
</gene>
<keyword evidence="4" id="KW-1185">Reference proteome</keyword>
<dbReference type="PANTHER" id="PTHR43477:SF1">
    <property type="entry name" value="DIHYDROANTICAPSIN 7-DEHYDROGENASE"/>
    <property type="match status" value="1"/>
</dbReference>
<protein>
    <submittedName>
        <fullName evidence="3">SDR family oxidoreductase</fullName>
    </submittedName>
</protein>
<evidence type="ECO:0000256" key="2">
    <source>
        <dbReference type="ARBA" id="ARBA00023002"/>
    </source>
</evidence>
<sequence>MSAVPGTVVVTGAAGGMGKPAAIRFASRGHSLLLCDLHAEPLEVLASVLRGTGVKVDILAGDIAAPDFPQQILDKLGETPISALIHTAGLSPTMADVDRIFAVNYDATEKLLAGLLPRFSQGACAVLISSVSAYMLSDPAMLGAIRKFVATGHREEIAPYMTNPGISYAISKKAVIHMVEREAAPFGAMGIRIVSVAPGFIDTPMGKAEAESNEQLRAMIGMVPQGRMGHGDEIASVVEFLCSNGASYISGTDIRVDGGIVGHLGMMHAGK</sequence>
<dbReference type="CDD" id="cd05233">
    <property type="entry name" value="SDR_c"/>
    <property type="match status" value="1"/>
</dbReference>
<keyword evidence="2" id="KW-0560">Oxidoreductase</keyword>